<dbReference type="RefSeq" id="WP_075726001.1">
    <property type="nucleotide sequence ID" value="NZ_LTDM01000015.1"/>
</dbReference>
<reference evidence="1 2" key="1">
    <citation type="submission" date="2016-02" db="EMBL/GenBank/DDBJ databases">
        <title>Genome sequence of Tissierella creatinophila DSM 6911.</title>
        <authorList>
            <person name="Poehlein A."/>
            <person name="Daniel R."/>
        </authorList>
    </citation>
    <scope>NUCLEOTIDE SEQUENCE [LARGE SCALE GENOMIC DNA]</scope>
    <source>
        <strain evidence="1 2">DSM 6911</strain>
    </source>
</reference>
<dbReference type="AlphaFoldDB" id="A0A1U7M6G1"/>
<evidence type="ECO:0000313" key="1">
    <source>
        <dbReference type="EMBL" id="OLS02866.1"/>
    </source>
</evidence>
<sequence length="189" mass="22605">MIVTDRDKLSLKFIKKFKVATTDTIAELFYPNLVIARRRLKLLCDNKLIKRDRDHFTAQYYYYFKKTKQLKHKILLTDFYRELNKTSEIVLFENEFRCENIIADGLAVYKINSQPYIVFIEIEISNKGIDIEKYENLYRSGKYKRYFPVFPSIIVITDKKIPYSNLNIIQVNEDIENLRGSLYEKENVS</sequence>
<proteinExistence type="predicted"/>
<keyword evidence="2" id="KW-1185">Reference proteome</keyword>
<dbReference type="Proteomes" id="UP000186112">
    <property type="component" value="Unassembled WGS sequence"/>
</dbReference>
<accession>A0A1U7M6G1</accession>
<protein>
    <recommendedName>
        <fullName evidence="3">Replication-relaxation</fullName>
    </recommendedName>
</protein>
<gene>
    <name evidence="1" type="ORF">TICRE_11390</name>
</gene>
<evidence type="ECO:0008006" key="3">
    <source>
        <dbReference type="Google" id="ProtNLM"/>
    </source>
</evidence>
<dbReference type="OrthoDB" id="1954147at2"/>
<comment type="caution">
    <text evidence="1">The sequence shown here is derived from an EMBL/GenBank/DDBJ whole genome shotgun (WGS) entry which is preliminary data.</text>
</comment>
<name>A0A1U7M6G1_TISCR</name>
<dbReference type="EMBL" id="LTDM01000015">
    <property type="protein sequence ID" value="OLS02866.1"/>
    <property type="molecule type" value="Genomic_DNA"/>
</dbReference>
<organism evidence="1 2">
    <name type="scientific">Tissierella creatinophila DSM 6911</name>
    <dbReference type="NCBI Taxonomy" id="1123403"/>
    <lineage>
        <taxon>Bacteria</taxon>
        <taxon>Bacillati</taxon>
        <taxon>Bacillota</taxon>
        <taxon>Tissierellia</taxon>
        <taxon>Tissierellales</taxon>
        <taxon>Tissierellaceae</taxon>
        <taxon>Tissierella</taxon>
    </lineage>
</organism>
<evidence type="ECO:0000313" key="2">
    <source>
        <dbReference type="Proteomes" id="UP000186112"/>
    </source>
</evidence>